<protein>
    <submittedName>
        <fullName evidence="1">DUF2917 domain-containing protein</fullName>
    </submittedName>
</protein>
<dbReference type="Pfam" id="PF11142">
    <property type="entry name" value="DUF2917"/>
    <property type="match status" value="1"/>
</dbReference>
<dbReference type="Proteomes" id="UP001352263">
    <property type="component" value="Unassembled WGS sequence"/>
</dbReference>
<evidence type="ECO:0000313" key="1">
    <source>
        <dbReference type="EMBL" id="MEC4720602.1"/>
    </source>
</evidence>
<gene>
    <name evidence="1" type="ORF">RY831_15670</name>
</gene>
<name>A0ABU6JAD2_9BURK</name>
<proteinExistence type="predicted"/>
<evidence type="ECO:0000313" key="2">
    <source>
        <dbReference type="Proteomes" id="UP001352263"/>
    </source>
</evidence>
<accession>A0ABU6JAD2</accession>
<dbReference type="EMBL" id="JAWIIV010000012">
    <property type="protein sequence ID" value="MEC4720602.1"/>
    <property type="molecule type" value="Genomic_DNA"/>
</dbReference>
<dbReference type="InterPro" id="IPR021317">
    <property type="entry name" value="DUF2917"/>
</dbReference>
<organism evidence="1 2">
    <name type="scientific">Noviherbaspirillum album</name>
    <dbReference type="NCBI Taxonomy" id="3080276"/>
    <lineage>
        <taxon>Bacteria</taxon>
        <taxon>Pseudomonadati</taxon>
        <taxon>Pseudomonadota</taxon>
        <taxon>Betaproteobacteria</taxon>
        <taxon>Burkholderiales</taxon>
        <taxon>Oxalobacteraceae</taxon>
        <taxon>Noviherbaspirillum</taxon>
    </lineage>
</organism>
<reference evidence="1 2" key="1">
    <citation type="submission" date="2023-10" db="EMBL/GenBank/DDBJ databases">
        <title>Noviherbaspirillum sp. CPCC 100848 genome assembly.</title>
        <authorList>
            <person name="Li X.Y."/>
            <person name="Fang X.M."/>
        </authorList>
    </citation>
    <scope>NUCLEOTIDE SEQUENCE [LARGE SCALE GENOMIC DNA]</scope>
    <source>
        <strain evidence="1 2">CPCC 100848</strain>
    </source>
</reference>
<comment type="caution">
    <text evidence="1">The sequence shown here is derived from an EMBL/GenBank/DDBJ whole genome shotgun (WGS) entry which is preliminary data.</text>
</comment>
<keyword evidence="2" id="KW-1185">Reference proteome</keyword>
<sequence>MLSSAHVDCELEENRPVRLCNGAGVRLQCMEGIAWITFHGEAEDLMLHAGHAVVVPNDGLVLMEAVGSGRLRIVLERGRGIATSRAGHAVQAFMLRLQGLSSRLAIRLSIRFSLRRALPD</sequence>
<dbReference type="RefSeq" id="WP_326507315.1">
    <property type="nucleotide sequence ID" value="NZ_JAWIIV010000012.1"/>
</dbReference>